<evidence type="ECO:0000313" key="2">
    <source>
        <dbReference type="EMBL" id="WTQ78761.1"/>
    </source>
</evidence>
<accession>A0AAU1M5W2</accession>
<feature type="transmembrane region" description="Helical" evidence="1">
    <location>
        <begin position="37"/>
        <end position="62"/>
    </location>
</feature>
<keyword evidence="2" id="KW-0614">Plasmid</keyword>
<feature type="transmembrane region" description="Helical" evidence="1">
    <location>
        <begin position="74"/>
        <end position="96"/>
    </location>
</feature>
<proteinExistence type="predicted"/>
<name>A0AAU1M5W2_9ACTN</name>
<sequence length="99" mass="10029">MTQLLPALAETGQHILLAVPDPSVGGNPPGYEKLLTVLHWVFLAVTVACVAGVLIVAGRMAISHRRGEGGEHMGSLGIVMTACVLAGSASALVATLTTA</sequence>
<keyword evidence="1" id="KW-1133">Transmembrane helix</keyword>
<keyword evidence="1" id="KW-0812">Transmembrane</keyword>
<gene>
    <name evidence="2" type="ORF">OG222_36855</name>
</gene>
<organism evidence="2">
    <name type="scientific">Streptomyces sp. NBC_00148</name>
    <dbReference type="NCBI Taxonomy" id="2903626"/>
    <lineage>
        <taxon>Bacteria</taxon>
        <taxon>Bacillati</taxon>
        <taxon>Actinomycetota</taxon>
        <taxon>Actinomycetes</taxon>
        <taxon>Kitasatosporales</taxon>
        <taxon>Streptomycetaceae</taxon>
        <taxon>Streptomyces</taxon>
    </lineage>
</organism>
<dbReference type="RefSeq" id="WP_331718267.1">
    <property type="nucleotide sequence ID" value="NZ_CP108170.1"/>
</dbReference>
<evidence type="ECO:0000256" key="1">
    <source>
        <dbReference type="SAM" id="Phobius"/>
    </source>
</evidence>
<evidence type="ECO:0008006" key="3">
    <source>
        <dbReference type="Google" id="ProtNLM"/>
    </source>
</evidence>
<keyword evidence="1" id="KW-0472">Membrane</keyword>
<reference evidence="2" key="1">
    <citation type="submission" date="2022-10" db="EMBL/GenBank/DDBJ databases">
        <title>The complete genomes of actinobacterial strains from the NBC collection.</title>
        <authorList>
            <person name="Joergensen T.S."/>
            <person name="Alvarez Arevalo M."/>
            <person name="Sterndorff E.B."/>
            <person name="Faurdal D."/>
            <person name="Vuksanovic O."/>
            <person name="Mourched A.-S."/>
            <person name="Charusanti P."/>
            <person name="Shaw S."/>
            <person name="Blin K."/>
            <person name="Weber T."/>
        </authorList>
    </citation>
    <scope>NUCLEOTIDE SEQUENCE</scope>
    <source>
        <strain evidence="2">NBC_00148</strain>
        <plasmid evidence="2">unnamed1</plasmid>
    </source>
</reference>
<protein>
    <recommendedName>
        <fullName evidence="3">Integral membrane protein</fullName>
    </recommendedName>
</protein>
<dbReference type="EMBL" id="CP108170">
    <property type="protein sequence ID" value="WTQ78761.1"/>
    <property type="molecule type" value="Genomic_DNA"/>
</dbReference>
<geneLocation type="plasmid" evidence="2">
    <name>unnamed1</name>
</geneLocation>
<dbReference type="AlphaFoldDB" id="A0AAU1M5W2"/>